<dbReference type="Proteomes" id="UP000192578">
    <property type="component" value="Unassembled WGS sequence"/>
</dbReference>
<accession>A0A9X6NG41</accession>
<evidence type="ECO:0008006" key="3">
    <source>
        <dbReference type="Google" id="ProtNLM"/>
    </source>
</evidence>
<gene>
    <name evidence="1" type="ORF">BV898_17067</name>
</gene>
<evidence type="ECO:0000313" key="2">
    <source>
        <dbReference type="Proteomes" id="UP000192578"/>
    </source>
</evidence>
<dbReference type="EMBL" id="MTYJ01000277">
    <property type="protein sequence ID" value="OWA52619.1"/>
    <property type="molecule type" value="Genomic_DNA"/>
</dbReference>
<evidence type="ECO:0000313" key="1">
    <source>
        <dbReference type="EMBL" id="OWA52619.1"/>
    </source>
</evidence>
<name>A0A9X6NG41_HYPEX</name>
<protein>
    <recommendedName>
        <fullName evidence="3">Apple domain-containing protein</fullName>
    </recommendedName>
</protein>
<proteinExistence type="predicted"/>
<reference evidence="2" key="1">
    <citation type="submission" date="2017-01" db="EMBL/GenBank/DDBJ databases">
        <title>Comparative genomics of anhydrobiosis in the tardigrade Hypsibius dujardini.</title>
        <authorList>
            <person name="Yoshida Y."/>
            <person name="Koutsovoulos G."/>
            <person name="Laetsch D."/>
            <person name="Stevens L."/>
            <person name="Kumar S."/>
            <person name="Horikawa D."/>
            <person name="Ishino K."/>
            <person name="Komine S."/>
            <person name="Tomita M."/>
            <person name="Blaxter M."/>
            <person name="Arakawa K."/>
        </authorList>
    </citation>
    <scope>NUCLEOTIDE SEQUENCE [LARGE SCALE GENOMIC DNA]</scope>
    <source>
        <strain evidence="2">Z151</strain>
    </source>
</reference>
<comment type="caution">
    <text evidence="1">The sequence shown here is derived from an EMBL/GenBank/DDBJ whole genome shotgun (WGS) entry which is preliminary data.</text>
</comment>
<sequence>MRKSEAGLCSQAYASHPVCSFYTFTKEGGASSQYICTLLDATIDDVIHQPKTNVCGLDDPPLLAENAPVWNGNNWAVGCMFERGPFDVTDKATPTRRTCSVYCSLNQTCQAYHWFAPSFCAFFFEPSLNKEEAFVTPARNCGCMCSGWWNSTHRM</sequence>
<keyword evidence="2" id="KW-1185">Reference proteome</keyword>
<organism evidence="1 2">
    <name type="scientific">Hypsibius exemplaris</name>
    <name type="common">Freshwater tardigrade</name>
    <dbReference type="NCBI Taxonomy" id="2072580"/>
    <lineage>
        <taxon>Eukaryota</taxon>
        <taxon>Metazoa</taxon>
        <taxon>Ecdysozoa</taxon>
        <taxon>Tardigrada</taxon>
        <taxon>Eutardigrada</taxon>
        <taxon>Parachela</taxon>
        <taxon>Hypsibioidea</taxon>
        <taxon>Hypsibiidae</taxon>
        <taxon>Hypsibius</taxon>
    </lineage>
</organism>
<dbReference type="AlphaFoldDB" id="A0A9X6NG41"/>